<protein>
    <submittedName>
        <fullName evidence="7">ATP F0F1 synthase subunit I</fullName>
    </submittedName>
</protein>
<keyword evidence="2" id="KW-1003">Cell membrane</keyword>
<dbReference type="Pfam" id="PF03899">
    <property type="entry name" value="ATP-synt_I"/>
    <property type="match status" value="1"/>
</dbReference>
<keyword evidence="4 6" id="KW-1133">Transmembrane helix</keyword>
<gene>
    <name evidence="7" type="ORF">G8770_22040</name>
</gene>
<dbReference type="EMBL" id="JAAONZ010000026">
    <property type="protein sequence ID" value="NHO68240.1"/>
    <property type="molecule type" value="Genomic_DNA"/>
</dbReference>
<proteinExistence type="predicted"/>
<dbReference type="Proteomes" id="UP000787472">
    <property type="component" value="Unassembled WGS sequence"/>
</dbReference>
<accession>A0A9E5MPW7</accession>
<evidence type="ECO:0000256" key="1">
    <source>
        <dbReference type="ARBA" id="ARBA00004651"/>
    </source>
</evidence>
<sequence>MATIKRPPVYRVPGIQLVVLLVVSAGLGVVDVTIAWSVLAGGVVAIIPHLYFTVYAFRHMGARVSPDIARSFARGEAGKFILTMVGFACVFKSGFALNPLAVFGGYFAMLIIQWWAVAVAVRGQ</sequence>
<dbReference type="GO" id="GO:0005886">
    <property type="term" value="C:plasma membrane"/>
    <property type="evidence" value="ECO:0007669"/>
    <property type="project" value="UniProtKB-SubCell"/>
</dbReference>
<feature type="transmembrane region" description="Helical" evidence="6">
    <location>
        <begin position="36"/>
        <end position="57"/>
    </location>
</feature>
<evidence type="ECO:0000313" key="8">
    <source>
        <dbReference type="Proteomes" id="UP000787472"/>
    </source>
</evidence>
<evidence type="ECO:0000313" key="7">
    <source>
        <dbReference type="EMBL" id="NHO68240.1"/>
    </source>
</evidence>
<feature type="transmembrane region" description="Helical" evidence="6">
    <location>
        <begin position="103"/>
        <end position="121"/>
    </location>
</feature>
<name>A0A9E5MPW7_9GAMM</name>
<feature type="transmembrane region" description="Helical" evidence="6">
    <location>
        <begin position="12"/>
        <end position="30"/>
    </location>
</feature>
<keyword evidence="3 6" id="KW-0812">Transmembrane</keyword>
<dbReference type="AlphaFoldDB" id="A0A9E5MPW7"/>
<dbReference type="InterPro" id="IPR005598">
    <property type="entry name" value="ATP_synth_I"/>
</dbReference>
<keyword evidence="5 6" id="KW-0472">Membrane</keyword>
<evidence type="ECO:0000256" key="5">
    <source>
        <dbReference type="ARBA" id="ARBA00023136"/>
    </source>
</evidence>
<reference evidence="7" key="1">
    <citation type="submission" date="2020-03" db="EMBL/GenBank/DDBJ databases">
        <authorList>
            <person name="Guo F."/>
        </authorList>
    </citation>
    <scope>NUCLEOTIDE SEQUENCE</scope>
    <source>
        <strain evidence="7">JCM 30134</strain>
    </source>
</reference>
<dbReference type="RefSeq" id="WP_167192044.1">
    <property type="nucleotide sequence ID" value="NZ_JAAONZ010000026.1"/>
</dbReference>
<organism evidence="7 8">
    <name type="scientific">Pseudomaricurvus hydrocarbonicus</name>
    <dbReference type="NCBI Taxonomy" id="1470433"/>
    <lineage>
        <taxon>Bacteria</taxon>
        <taxon>Pseudomonadati</taxon>
        <taxon>Pseudomonadota</taxon>
        <taxon>Gammaproteobacteria</taxon>
        <taxon>Cellvibrionales</taxon>
        <taxon>Cellvibrionaceae</taxon>
        <taxon>Pseudomaricurvus</taxon>
    </lineage>
</organism>
<comment type="subcellular location">
    <subcellularLocation>
        <location evidence="1">Cell membrane</location>
        <topology evidence="1">Multi-pass membrane protein</topology>
    </subcellularLocation>
</comment>
<evidence type="ECO:0000256" key="6">
    <source>
        <dbReference type="SAM" id="Phobius"/>
    </source>
</evidence>
<evidence type="ECO:0000256" key="2">
    <source>
        <dbReference type="ARBA" id="ARBA00022475"/>
    </source>
</evidence>
<comment type="caution">
    <text evidence="7">The sequence shown here is derived from an EMBL/GenBank/DDBJ whole genome shotgun (WGS) entry which is preliminary data.</text>
</comment>
<keyword evidence="8" id="KW-1185">Reference proteome</keyword>
<evidence type="ECO:0000256" key="4">
    <source>
        <dbReference type="ARBA" id="ARBA00022989"/>
    </source>
</evidence>
<evidence type="ECO:0000256" key="3">
    <source>
        <dbReference type="ARBA" id="ARBA00022692"/>
    </source>
</evidence>